<name>A0ABX0QC54_9BACT</name>
<protein>
    <submittedName>
        <fullName evidence="3">LytTR family transcriptional regulator</fullName>
    </submittedName>
</protein>
<accession>A0ABX0QC54</accession>
<dbReference type="InterPro" id="IPR046947">
    <property type="entry name" value="LytR-like"/>
</dbReference>
<evidence type="ECO:0000259" key="2">
    <source>
        <dbReference type="PROSITE" id="PS50930"/>
    </source>
</evidence>
<dbReference type="InterPro" id="IPR007492">
    <property type="entry name" value="LytTR_DNA-bd_dom"/>
</dbReference>
<evidence type="ECO:0000256" key="1">
    <source>
        <dbReference type="SAM" id="Phobius"/>
    </source>
</evidence>
<dbReference type="Proteomes" id="UP000606008">
    <property type="component" value="Unassembled WGS sequence"/>
</dbReference>
<reference evidence="4" key="2">
    <citation type="submission" date="2023-07" db="EMBL/GenBank/DDBJ databases">
        <authorList>
            <person name="Jung D.-H."/>
        </authorList>
    </citation>
    <scope>NUCLEOTIDE SEQUENCE [LARGE SCALE GENOMIC DNA]</scope>
    <source>
        <strain evidence="4">JA-25</strain>
    </source>
</reference>
<dbReference type="SMART" id="SM00850">
    <property type="entry name" value="LytTR"/>
    <property type="match status" value="1"/>
</dbReference>
<dbReference type="EMBL" id="WAEL01000001">
    <property type="protein sequence ID" value="NID08796.1"/>
    <property type="molecule type" value="Genomic_DNA"/>
</dbReference>
<dbReference type="PROSITE" id="PS50930">
    <property type="entry name" value="HTH_LYTTR"/>
    <property type="match status" value="1"/>
</dbReference>
<dbReference type="Pfam" id="PF04397">
    <property type="entry name" value="LytTR"/>
    <property type="match status" value="1"/>
</dbReference>
<dbReference type="PANTHER" id="PTHR37299">
    <property type="entry name" value="TRANSCRIPTIONAL REGULATOR-RELATED"/>
    <property type="match status" value="1"/>
</dbReference>
<dbReference type="PANTHER" id="PTHR37299:SF1">
    <property type="entry name" value="STAGE 0 SPORULATION PROTEIN A HOMOLOG"/>
    <property type="match status" value="1"/>
</dbReference>
<keyword evidence="1" id="KW-0812">Transmembrane</keyword>
<reference evidence="4" key="1">
    <citation type="submission" date="2019-09" db="EMBL/GenBank/DDBJ databases">
        <authorList>
            <person name="Jung D.-H."/>
        </authorList>
    </citation>
    <scope>NUCLEOTIDE SEQUENCE [LARGE SCALE GENOMIC DNA]</scope>
    <source>
        <strain evidence="4">JA-25</strain>
    </source>
</reference>
<gene>
    <name evidence="3" type="ORF">F7231_01305</name>
</gene>
<feature type="transmembrane region" description="Helical" evidence="1">
    <location>
        <begin position="117"/>
        <end position="142"/>
    </location>
</feature>
<keyword evidence="4" id="KW-1185">Reference proteome</keyword>
<dbReference type="RefSeq" id="WP_166690636.1">
    <property type="nucleotide sequence ID" value="NZ_WAEL01000001.1"/>
</dbReference>
<feature type="transmembrane region" description="Helical" evidence="1">
    <location>
        <begin position="21"/>
        <end position="42"/>
    </location>
</feature>
<evidence type="ECO:0000313" key="4">
    <source>
        <dbReference type="Proteomes" id="UP000606008"/>
    </source>
</evidence>
<keyword evidence="1" id="KW-0472">Membrane</keyword>
<organism evidence="3 4">
    <name type="scientific">Fibrivirga algicola</name>
    <dbReference type="NCBI Taxonomy" id="2950420"/>
    <lineage>
        <taxon>Bacteria</taxon>
        <taxon>Pseudomonadati</taxon>
        <taxon>Bacteroidota</taxon>
        <taxon>Cytophagia</taxon>
        <taxon>Cytophagales</taxon>
        <taxon>Spirosomataceae</taxon>
        <taxon>Fibrivirga</taxon>
    </lineage>
</organism>
<comment type="caution">
    <text evidence="3">The sequence shown here is derived from an EMBL/GenBank/DDBJ whole genome shotgun (WGS) entry which is preliminary data.</text>
</comment>
<feature type="domain" description="HTH LytTR-type" evidence="2">
    <location>
        <begin position="191"/>
        <end position="299"/>
    </location>
</feature>
<feature type="transmembrane region" description="Helical" evidence="1">
    <location>
        <begin position="87"/>
        <end position="105"/>
    </location>
</feature>
<dbReference type="Gene3D" id="2.40.50.1020">
    <property type="entry name" value="LytTr DNA-binding domain"/>
    <property type="match status" value="1"/>
</dbReference>
<proteinExistence type="predicted"/>
<keyword evidence="1" id="KW-1133">Transmembrane helix</keyword>
<sequence>MNLFKLFRQPYPVLDSAGTEWIVGAFVAGFLLLFQPFGIAEWQTTDKVLKVVGFGAVTSGVMLLFNEGTRQLPRYFGEDHWTVGREMTKILTMILCIAIANRLYMSWLMGWPLQGGWLLSIGMTFLIGIFPTIGVVATNYIVQLRKYEQQAAHLVVHKQPAPATPLSEPMLNQERPVLQDNGPLERQLVTLVAENEKDSLTLNRSELLAIESSDNYCTVFYLKRGDLAKELMRSSLSRLENQLGGGTPFVRCHRSFLVNLDQVERVSGNAQGYKLHLLNGQLTVPVARKYNDTLVAGLK</sequence>
<feature type="transmembrane region" description="Helical" evidence="1">
    <location>
        <begin position="48"/>
        <end position="66"/>
    </location>
</feature>
<evidence type="ECO:0000313" key="3">
    <source>
        <dbReference type="EMBL" id="NID08796.1"/>
    </source>
</evidence>